<sequence>MVNPIAPHVVSGKLLSPEKTPIEALTALRTYFDELAKHQEFIAMAWGKHYDTCIDSEWIRDPINARMRSAMCQVTVMVTLVEDELQAIERQINTEKPTSREVRHV</sequence>
<evidence type="ECO:0000313" key="2">
    <source>
        <dbReference type="Proteomes" id="UP000296159"/>
    </source>
</evidence>
<gene>
    <name evidence="1" type="ORF">DDT56_16080</name>
</gene>
<dbReference type="Proteomes" id="UP000296159">
    <property type="component" value="Unassembled WGS sequence"/>
</dbReference>
<dbReference type="RefSeq" id="WP_136167446.1">
    <property type="nucleotide sequence ID" value="NZ_KZ819085.1"/>
</dbReference>
<reference evidence="1 2" key="1">
    <citation type="submission" date="2018-04" db="EMBL/GenBank/DDBJ databases">
        <title>Brenneria corticis sp.nov.</title>
        <authorList>
            <person name="Li Y."/>
        </authorList>
    </citation>
    <scope>NUCLEOTIDE SEQUENCE [LARGE SCALE GENOMIC DNA]</scope>
    <source>
        <strain evidence="1 2">CFCC 11842</strain>
    </source>
</reference>
<proteinExistence type="predicted"/>
<dbReference type="EMBL" id="QDKH01000020">
    <property type="protein sequence ID" value="PWC12949.1"/>
    <property type="molecule type" value="Genomic_DNA"/>
</dbReference>
<accession>A0A2U1TU83</accession>
<evidence type="ECO:0000313" key="1">
    <source>
        <dbReference type="EMBL" id="PWC12949.1"/>
    </source>
</evidence>
<comment type="caution">
    <text evidence="1">The sequence shown here is derived from an EMBL/GenBank/DDBJ whole genome shotgun (WGS) entry which is preliminary data.</text>
</comment>
<dbReference type="AlphaFoldDB" id="A0A2U1TU83"/>
<keyword evidence="2" id="KW-1185">Reference proteome</keyword>
<organism evidence="1 2">
    <name type="scientific">Brenneria corticis</name>
    <dbReference type="NCBI Taxonomy" id="2173106"/>
    <lineage>
        <taxon>Bacteria</taxon>
        <taxon>Pseudomonadati</taxon>
        <taxon>Pseudomonadota</taxon>
        <taxon>Gammaproteobacteria</taxon>
        <taxon>Enterobacterales</taxon>
        <taxon>Pectobacteriaceae</taxon>
        <taxon>Brenneria</taxon>
    </lineage>
</organism>
<protein>
    <submittedName>
        <fullName evidence="1">Uncharacterized protein</fullName>
    </submittedName>
</protein>
<name>A0A2U1TU83_9GAMM</name>